<gene>
    <name evidence="1" type="ORF">HYS17_00060</name>
</gene>
<accession>A0A7T5R2C5</accession>
<protein>
    <submittedName>
        <fullName evidence="1">Uncharacterized protein</fullName>
    </submittedName>
</protein>
<organism evidence="1 2">
    <name type="scientific">Micavibrio aeruginosavorus</name>
    <dbReference type="NCBI Taxonomy" id="349221"/>
    <lineage>
        <taxon>Bacteria</taxon>
        <taxon>Pseudomonadati</taxon>
        <taxon>Bdellovibrionota</taxon>
        <taxon>Bdellovibrionia</taxon>
        <taxon>Bdellovibrionales</taxon>
        <taxon>Pseudobdellovibrionaceae</taxon>
        <taxon>Micavibrio</taxon>
    </lineage>
</organism>
<reference evidence="1 2" key="1">
    <citation type="submission" date="2020-07" db="EMBL/GenBank/DDBJ databases">
        <title>Huge and variable diversity of episymbiotic CPR bacteria and DPANN archaea in groundwater ecosystems.</title>
        <authorList>
            <person name="He C.Y."/>
            <person name="Keren R."/>
            <person name="Whittaker M."/>
            <person name="Farag I.F."/>
            <person name="Doudna J."/>
            <person name="Cate J.H.D."/>
            <person name="Banfield J.F."/>
        </authorList>
    </citation>
    <scope>NUCLEOTIDE SEQUENCE [LARGE SCALE GENOMIC DNA]</scope>
    <source>
        <strain evidence="1">NC_groundwater_70_Ag_B-0.1um_54_66</strain>
    </source>
</reference>
<dbReference type="EMBL" id="CP066681">
    <property type="protein sequence ID" value="QQG36224.1"/>
    <property type="molecule type" value="Genomic_DNA"/>
</dbReference>
<dbReference type="AlphaFoldDB" id="A0A7T5R2C5"/>
<evidence type="ECO:0000313" key="2">
    <source>
        <dbReference type="Proteomes" id="UP000595362"/>
    </source>
</evidence>
<proteinExistence type="predicted"/>
<dbReference type="Proteomes" id="UP000595362">
    <property type="component" value="Chromosome"/>
</dbReference>
<sequence length="112" mass="11821">MPAMLPRDSENNIIPVVRLKDGAAHAINATASSARNSTAFSSDTQIISLYATVPVRLRFGGAGVTATTSDHYFPAGVYYDVSIGGGKVGHYPYLAVLREGGSDGVLYISEKE</sequence>
<name>A0A7T5R2C5_9BACT</name>
<evidence type="ECO:0000313" key="1">
    <source>
        <dbReference type="EMBL" id="QQG36224.1"/>
    </source>
</evidence>